<dbReference type="Pfam" id="PF23768">
    <property type="entry name" value="DUF7167"/>
    <property type="match status" value="1"/>
</dbReference>
<dbReference type="Proteomes" id="UP001306950">
    <property type="component" value="Unassembled WGS sequence"/>
</dbReference>
<dbReference type="EMBL" id="JAZHPZ010000002">
    <property type="protein sequence ID" value="MEF2965056.1"/>
    <property type="molecule type" value="Genomic_DNA"/>
</dbReference>
<dbReference type="InterPro" id="IPR055591">
    <property type="entry name" value="DUF7167"/>
</dbReference>
<reference evidence="2 3" key="1">
    <citation type="submission" date="2024-02" db="EMBL/GenBank/DDBJ databases">
        <title>A nitrogen-fixing paenibacillus bacterium.</title>
        <authorList>
            <person name="Zhang W.L."/>
            <person name="Chen S.F."/>
        </authorList>
    </citation>
    <scope>NUCLEOTIDE SEQUENCE [LARGE SCALE GENOMIC DNA]</scope>
    <source>
        <strain evidence="2 3">M1</strain>
    </source>
</reference>
<comment type="caution">
    <text evidence="2">The sequence shown here is derived from an EMBL/GenBank/DDBJ whole genome shotgun (WGS) entry which is preliminary data.</text>
</comment>
<dbReference type="RefSeq" id="WP_331845298.1">
    <property type="nucleotide sequence ID" value="NZ_JAZHPZ010000002.1"/>
</dbReference>
<sequence>MAKFKFTLGIGFVSGHETTIEIPDEELEGLSKEERDKVIEEYWNEWANDKIDGGWEEVEE</sequence>
<evidence type="ECO:0000259" key="1">
    <source>
        <dbReference type="Pfam" id="PF23768"/>
    </source>
</evidence>
<evidence type="ECO:0000313" key="2">
    <source>
        <dbReference type="EMBL" id="MEF2965056.1"/>
    </source>
</evidence>
<feature type="domain" description="DUF7167" evidence="1">
    <location>
        <begin position="2"/>
        <end position="60"/>
    </location>
</feature>
<protein>
    <recommendedName>
        <fullName evidence="1">DUF7167 domain-containing protein</fullName>
    </recommendedName>
</protein>
<name>A0ABU7VP94_9BACL</name>
<gene>
    <name evidence="2" type="ORF">V3851_04365</name>
</gene>
<accession>A0ABU7VP94</accession>
<proteinExistence type="predicted"/>
<evidence type="ECO:0000313" key="3">
    <source>
        <dbReference type="Proteomes" id="UP001306950"/>
    </source>
</evidence>
<keyword evidence="3" id="KW-1185">Reference proteome</keyword>
<organism evidence="2 3">
    <name type="scientific">Paenibacillus haidiansis</name>
    <dbReference type="NCBI Taxonomy" id="1574488"/>
    <lineage>
        <taxon>Bacteria</taxon>
        <taxon>Bacillati</taxon>
        <taxon>Bacillota</taxon>
        <taxon>Bacilli</taxon>
        <taxon>Bacillales</taxon>
        <taxon>Paenibacillaceae</taxon>
        <taxon>Paenibacillus</taxon>
    </lineage>
</organism>